<feature type="domain" description="Alpha-carbonic anhydrase" evidence="3">
    <location>
        <begin position="26"/>
        <end position="295"/>
    </location>
</feature>
<evidence type="ECO:0000256" key="2">
    <source>
        <dbReference type="SAM" id="SignalP"/>
    </source>
</evidence>
<dbReference type="SUPFAM" id="SSF51069">
    <property type="entry name" value="Carbonic anhydrase"/>
    <property type="match status" value="1"/>
</dbReference>
<evidence type="ECO:0000313" key="4">
    <source>
        <dbReference type="EMBL" id="KAF0293864.1"/>
    </source>
</evidence>
<dbReference type="GO" id="GO:0006730">
    <property type="term" value="P:one-carbon metabolic process"/>
    <property type="evidence" value="ECO:0007669"/>
    <property type="project" value="TreeGrafter"/>
</dbReference>
<accession>A0A6A4VQN0</accession>
<dbReference type="CDD" id="cd00326">
    <property type="entry name" value="alpha_CA"/>
    <property type="match status" value="1"/>
</dbReference>
<dbReference type="OrthoDB" id="429145at2759"/>
<sequence>MLMLCCWCLLAAMACIAAAGPAMEGVPWTYAEQQLWPLRWPACGGPRQSPTRLDAQLLQLGSRPQLSFAQRLHAGRVHATNTGHTLQLRLEAGGAERTAPLVTLSAEGAPLSGTYRLEQLHFHWGNASGGAGSEHQLGGRLADAEAHFVFFGSQFANGSAAARQSDGLAVLAVLLEGRGAAGPDTLRWPPLGLQGRLAALAAVGSRLTVAADLRPLAALLRRAVRSVLAYGGSLTTPPCSPVVRWLVALRPAVVPRELLRELSSSLYAAGPGRQLLHNNRRWLQVRHHRLVVQHVSFD</sequence>
<dbReference type="InterPro" id="IPR036398">
    <property type="entry name" value="CA_dom_sf"/>
</dbReference>
<dbReference type="Gene3D" id="3.10.200.10">
    <property type="entry name" value="Alpha carbonic anhydrase"/>
    <property type="match status" value="1"/>
</dbReference>
<dbReference type="InterPro" id="IPR001148">
    <property type="entry name" value="CA_dom"/>
</dbReference>
<dbReference type="Proteomes" id="UP000440578">
    <property type="component" value="Unassembled WGS sequence"/>
</dbReference>
<dbReference type="PANTHER" id="PTHR18952:SF208">
    <property type="entry name" value="CARBONIC ANHYDRASE XA-RELATED"/>
    <property type="match status" value="1"/>
</dbReference>
<reference evidence="4 5" key="1">
    <citation type="submission" date="2019-07" db="EMBL/GenBank/DDBJ databases">
        <title>Draft genome assembly of a fouling barnacle, Amphibalanus amphitrite (Darwin, 1854): The first reference genome for Thecostraca.</title>
        <authorList>
            <person name="Kim W."/>
        </authorList>
    </citation>
    <scope>NUCLEOTIDE SEQUENCE [LARGE SCALE GENOMIC DNA]</scope>
    <source>
        <strain evidence="4">SNU_AA5</strain>
        <tissue evidence="4">Soma without cirri and trophi</tissue>
    </source>
</reference>
<dbReference type="Pfam" id="PF00194">
    <property type="entry name" value="Carb_anhydrase"/>
    <property type="match status" value="1"/>
</dbReference>
<name>A0A6A4VQN0_AMPAM</name>
<dbReference type="AlphaFoldDB" id="A0A6A4VQN0"/>
<dbReference type="PANTHER" id="PTHR18952">
    <property type="entry name" value="CARBONIC ANHYDRASE"/>
    <property type="match status" value="1"/>
</dbReference>
<dbReference type="InterPro" id="IPR023561">
    <property type="entry name" value="Carbonic_anhydrase_a-class"/>
</dbReference>
<dbReference type="GO" id="GO:0004089">
    <property type="term" value="F:carbonate dehydratase activity"/>
    <property type="evidence" value="ECO:0007669"/>
    <property type="project" value="InterPro"/>
</dbReference>
<feature type="signal peptide" evidence="2">
    <location>
        <begin position="1"/>
        <end position="19"/>
    </location>
</feature>
<proteinExistence type="inferred from homology"/>
<comment type="caution">
    <text evidence="4">The sequence shown here is derived from an EMBL/GenBank/DDBJ whole genome shotgun (WGS) entry which is preliminary data.</text>
</comment>
<dbReference type="SMART" id="SM01057">
    <property type="entry name" value="Carb_anhydrase"/>
    <property type="match status" value="1"/>
</dbReference>
<feature type="chain" id="PRO_5025512953" evidence="2">
    <location>
        <begin position="20"/>
        <end position="298"/>
    </location>
</feature>
<evidence type="ECO:0000256" key="1">
    <source>
        <dbReference type="ARBA" id="ARBA00010718"/>
    </source>
</evidence>
<evidence type="ECO:0000259" key="3">
    <source>
        <dbReference type="PROSITE" id="PS51144"/>
    </source>
</evidence>
<evidence type="ECO:0000313" key="5">
    <source>
        <dbReference type="Proteomes" id="UP000440578"/>
    </source>
</evidence>
<protein>
    <submittedName>
        <fullName evidence="4">Carbonic anhydrase 12</fullName>
    </submittedName>
</protein>
<dbReference type="EMBL" id="VIIS01001717">
    <property type="protein sequence ID" value="KAF0293864.1"/>
    <property type="molecule type" value="Genomic_DNA"/>
</dbReference>
<keyword evidence="5" id="KW-1185">Reference proteome</keyword>
<dbReference type="PROSITE" id="PS51144">
    <property type="entry name" value="ALPHA_CA_2"/>
    <property type="match status" value="1"/>
</dbReference>
<organism evidence="4 5">
    <name type="scientific">Amphibalanus amphitrite</name>
    <name type="common">Striped barnacle</name>
    <name type="synonym">Balanus amphitrite</name>
    <dbReference type="NCBI Taxonomy" id="1232801"/>
    <lineage>
        <taxon>Eukaryota</taxon>
        <taxon>Metazoa</taxon>
        <taxon>Ecdysozoa</taxon>
        <taxon>Arthropoda</taxon>
        <taxon>Crustacea</taxon>
        <taxon>Multicrustacea</taxon>
        <taxon>Cirripedia</taxon>
        <taxon>Thoracica</taxon>
        <taxon>Thoracicalcarea</taxon>
        <taxon>Balanomorpha</taxon>
        <taxon>Balanoidea</taxon>
        <taxon>Balanidae</taxon>
        <taxon>Amphibalaninae</taxon>
        <taxon>Amphibalanus</taxon>
    </lineage>
</organism>
<dbReference type="GO" id="GO:0008270">
    <property type="term" value="F:zinc ion binding"/>
    <property type="evidence" value="ECO:0007669"/>
    <property type="project" value="InterPro"/>
</dbReference>
<keyword evidence="2" id="KW-0732">Signal</keyword>
<gene>
    <name evidence="4" type="primary">Ca12_0</name>
    <name evidence="4" type="ORF">FJT64_008417</name>
</gene>
<comment type="similarity">
    <text evidence="1">Belongs to the alpha-carbonic anhydrase family.</text>
</comment>